<proteinExistence type="predicted"/>
<gene>
    <name evidence="2" type="ORF">B6D06_09935</name>
</gene>
<feature type="compositionally biased region" description="Low complexity" evidence="1">
    <location>
        <begin position="429"/>
        <end position="446"/>
    </location>
</feature>
<comment type="caution">
    <text evidence="2">The sequence shown here is derived from an EMBL/GenBank/DDBJ whole genome shotgun (WGS) entry which is preliminary data.</text>
</comment>
<reference evidence="2 3" key="1">
    <citation type="submission" date="2017-03" db="EMBL/GenBank/DDBJ databases">
        <title>Comparative genomics of honeybee gut symbionts reveal geographically distinct and subgroup specific antibiotic resistance.</title>
        <authorList>
            <person name="Ludvigsen J."/>
            <person name="Porcellato D."/>
            <person name="Labee-Lund T.M."/>
            <person name="Amdam G.V."/>
            <person name="Rudi K."/>
        </authorList>
    </citation>
    <scope>NUCLEOTIDE SEQUENCE [LARGE SCALE GENOMIC DNA]</scope>
    <source>
        <strain evidence="2 3">A-4-12</strain>
    </source>
</reference>
<dbReference type="Proteomes" id="UP000194968">
    <property type="component" value="Unassembled WGS sequence"/>
</dbReference>
<organism evidence="2 3">
    <name type="scientific">Gilliamella apis</name>
    <dbReference type="NCBI Taxonomy" id="1970738"/>
    <lineage>
        <taxon>Bacteria</taxon>
        <taxon>Pseudomonadati</taxon>
        <taxon>Pseudomonadota</taxon>
        <taxon>Gammaproteobacteria</taxon>
        <taxon>Orbales</taxon>
        <taxon>Orbaceae</taxon>
        <taxon>Gilliamella</taxon>
    </lineage>
</organism>
<evidence type="ECO:0000313" key="3">
    <source>
        <dbReference type="Proteomes" id="UP000194968"/>
    </source>
</evidence>
<evidence type="ECO:0000313" key="2">
    <source>
        <dbReference type="EMBL" id="OTQ48475.1"/>
    </source>
</evidence>
<sequence>MLSLFYSFWRIILTILLILLLITPFFSHALKSQTSNTIQGHEPYLTFDGDLTRVTNIDDLLWISLSDGTKFTPITYNSNDPIELPKIGESFADIDMAVPIDTDLIGLNALIGSPYNYWGDDDGDDDVTVTGDLRLSIVDKNNETVARNEVLMGTKAPYKLTLTSTNGTLRTRYGKPNSSDFNSSNATYYINPKAGPSVLFATPNLVLSSGDYAGPKPIWDISKGFITQTATPSSYHRNFPTTGANNLYFDLDIIGSNEALLWKEVTHDGITATMTDVTSTSVRVTLTGPFATEIQHDSDEPSSLGSIYKPVLPITFELVGVDPQSNKEVVKYGFQLKQWFVNRGMNTQNTKNKHISWCADIGYRVPNYKELTNAPVSDVASTTSPSRDNHLTRAIDNGFFAEWGYMRGYRDAQFLRVIPYLATDIKINSGTNNGTDSDTNNGADNSTENDVNNYQIAVLPYNGSVIAAYSSNQSYHVACVTP</sequence>
<name>A0A242NSE7_9GAMM</name>
<protein>
    <submittedName>
        <fullName evidence="2">Uncharacterized protein</fullName>
    </submittedName>
</protein>
<accession>A0A242NSE7</accession>
<dbReference type="RefSeq" id="WP_086321010.1">
    <property type="nucleotide sequence ID" value="NZ_NASK01000102.1"/>
</dbReference>
<feature type="region of interest" description="Disordered" evidence="1">
    <location>
        <begin position="429"/>
        <end position="448"/>
    </location>
</feature>
<evidence type="ECO:0000256" key="1">
    <source>
        <dbReference type="SAM" id="MobiDB-lite"/>
    </source>
</evidence>
<dbReference type="AlphaFoldDB" id="A0A242NSE7"/>
<dbReference type="EMBL" id="NASK01000102">
    <property type="protein sequence ID" value="OTQ48475.1"/>
    <property type="molecule type" value="Genomic_DNA"/>
</dbReference>